<feature type="region of interest" description="Disordered" evidence="1">
    <location>
        <begin position="1"/>
        <end position="32"/>
    </location>
</feature>
<sequence length="186" mass="20710">MNKAKSGQRAAQGKTMDTSAANPTKHGVAGAQGEHSGVFDEWELEFTSPFLKRLAWILVLVVLAVHIFMAFIVAVGNTGVAVTLADQLGFVGIGLIFCVPALGLLRPRVRVNSTGVEVRNIVNAQFYPWEIIYGLSFPASAKWARLELPDFEFVPMMALNIYDKNLIAHRVEEFRQREDKYMPDED</sequence>
<dbReference type="RefSeq" id="WP_013888458.1">
    <property type="nucleotide sequence ID" value="NC_015673.1"/>
</dbReference>
<keyword evidence="2" id="KW-1133">Transmembrane helix</keyword>
<dbReference type="Pfam" id="PF10756">
    <property type="entry name" value="bPH_6"/>
    <property type="match status" value="1"/>
</dbReference>
<evidence type="ECO:0000256" key="1">
    <source>
        <dbReference type="SAM" id="MobiDB-lite"/>
    </source>
</evidence>
<dbReference type="AlphaFoldDB" id="F8E2N0"/>
<evidence type="ECO:0000313" key="5">
    <source>
        <dbReference type="Proteomes" id="UP000000492"/>
    </source>
</evidence>
<evidence type="ECO:0000259" key="3">
    <source>
        <dbReference type="Pfam" id="PF10756"/>
    </source>
</evidence>
<dbReference type="eggNOG" id="ENOG5031XTQ">
    <property type="taxonomic scope" value="Bacteria"/>
</dbReference>
<accession>F8E2N0</accession>
<dbReference type="HOGENOM" id="CLU_110740_0_0_11"/>
<keyword evidence="2" id="KW-0472">Membrane</keyword>
<organism evidence="4 5">
    <name type="scientific">Corynebacterium resistens (strain DSM 45100 / JCM 12819 / GTC 2026 / SICGH 158)</name>
    <dbReference type="NCBI Taxonomy" id="662755"/>
    <lineage>
        <taxon>Bacteria</taxon>
        <taxon>Bacillati</taxon>
        <taxon>Actinomycetota</taxon>
        <taxon>Actinomycetes</taxon>
        <taxon>Mycobacteriales</taxon>
        <taxon>Corynebacteriaceae</taxon>
        <taxon>Corynebacterium</taxon>
    </lineage>
</organism>
<evidence type="ECO:0000313" key="4">
    <source>
        <dbReference type="EMBL" id="AEI09443.1"/>
    </source>
</evidence>
<dbReference type="InterPro" id="IPR019692">
    <property type="entry name" value="CFP-6_PH"/>
</dbReference>
<proteinExistence type="predicted"/>
<gene>
    <name evidence="4" type="ordered locus">CRES_1087</name>
</gene>
<evidence type="ECO:0000256" key="2">
    <source>
        <dbReference type="SAM" id="Phobius"/>
    </source>
</evidence>
<keyword evidence="2" id="KW-0812">Transmembrane</keyword>
<feature type="transmembrane region" description="Helical" evidence="2">
    <location>
        <begin position="87"/>
        <end position="105"/>
    </location>
</feature>
<keyword evidence="5" id="KW-1185">Reference proteome</keyword>
<dbReference type="EMBL" id="CP002857">
    <property type="protein sequence ID" value="AEI09443.1"/>
    <property type="molecule type" value="Genomic_DNA"/>
</dbReference>
<reference evidence="4 5" key="1">
    <citation type="journal article" date="2012" name="BMC Genomics">
        <title>Complete genome sequence, lifestyle, and multi-drug resistance of the human pathogen Corynebacterium resistens DSM 45100 isolated from blood samples of a leukemia patient.</title>
        <authorList>
            <person name="Schroder J."/>
            <person name="Maus I."/>
            <person name="Meyer K."/>
            <person name="Wordemann S."/>
            <person name="Blom J."/>
            <person name="Jaenicke S."/>
            <person name="Schneider J."/>
            <person name="Trost E."/>
            <person name="Tauch A."/>
        </authorList>
    </citation>
    <scope>NUCLEOTIDE SEQUENCE [LARGE SCALE GENOMIC DNA]</scope>
    <source>
        <strain evidence="5">DSM 45100 / JCM 12819 / CCUG 50093 / GTC 2026 / SICGH 158</strain>
    </source>
</reference>
<dbReference type="Proteomes" id="UP000000492">
    <property type="component" value="Chromosome"/>
</dbReference>
<feature type="domain" description="Low molecular weight protein antigen 6 PH" evidence="3">
    <location>
        <begin position="106"/>
        <end position="176"/>
    </location>
</feature>
<feature type="transmembrane region" description="Helical" evidence="2">
    <location>
        <begin position="54"/>
        <end position="75"/>
    </location>
</feature>
<dbReference type="KEGG" id="crd:CRES_1087"/>
<name>F8E2N0_CORRG</name>
<protein>
    <recommendedName>
        <fullName evidence="3">Low molecular weight protein antigen 6 PH domain-containing protein</fullName>
    </recommendedName>
</protein>
<dbReference type="STRING" id="662755.CRES_1087"/>